<evidence type="ECO:0000256" key="7">
    <source>
        <dbReference type="ARBA" id="ARBA00022842"/>
    </source>
</evidence>
<evidence type="ECO:0000256" key="4">
    <source>
        <dbReference type="ARBA" id="ARBA00022723"/>
    </source>
</evidence>
<dbReference type="Proteomes" id="UP000004200">
    <property type="component" value="Unassembled WGS sequence"/>
</dbReference>
<comment type="catalytic activity">
    <reaction evidence="8">
        <text>L-tyrosyl-[protein] + UTP = O-(5'-uridylyl)-L-tyrosyl-[protein] + diphosphate</text>
        <dbReference type="Rhea" id="RHEA:83887"/>
        <dbReference type="Rhea" id="RHEA-COMP:10136"/>
        <dbReference type="Rhea" id="RHEA-COMP:20238"/>
        <dbReference type="ChEBI" id="CHEBI:33019"/>
        <dbReference type="ChEBI" id="CHEBI:46398"/>
        <dbReference type="ChEBI" id="CHEBI:46858"/>
        <dbReference type="ChEBI" id="CHEBI:90602"/>
    </reaction>
</comment>
<evidence type="ECO:0000256" key="5">
    <source>
        <dbReference type="ARBA" id="ARBA00022741"/>
    </source>
</evidence>
<keyword evidence="2 8" id="KW-0808">Transferase</keyword>
<feature type="binding site" evidence="8">
    <location>
        <position position="179"/>
    </location>
    <ligand>
        <name>ATP</name>
        <dbReference type="ChEBI" id="CHEBI:30616"/>
    </ligand>
</feature>
<evidence type="ECO:0000256" key="6">
    <source>
        <dbReference type="ARBA" id="ARBA00022840"/>
    </source>
</evidence>
<sequence>MTFVFDNSYARLPERFYARLPPSPVAQPDLITLNVSLARELGLDPDALSTPEGVAVLAGNAVPSGADPLAMAYAGHQFGNFVPQLGDGRAILLGEILAPSGERFDLQLKGAGRTPFSRAGDGRAWLGPVLREYLISEAMHVLGIPTTRALAAVTTGEPVYREGRMPGAVLTRVSRSHVRIGTFEYFAAREDLDALRHLADYVIERHYPTAQTADRPYLALLTEVIGRQAELVARWLGVGFIHGVMNTDNLSIAGETIDYGPCAFMDDYHPGTVYSSIDRGGRYAYANQPRIAQWNLSRLAQTLLPLLDEDPEHALSLAQGAIDGFPERFEHAYLDVFRAKLGLLESEDADGPLITGLLDGLAEAGADFTNSFSALTLMVETGEAAAPFGSDADGPLTEWVGRWRDRLGREETDSGARLERMRRANPLVIPRNHRVEEALDAALEGDLGPFERLLAVLANPWEERPETGFYRAPPEPYQVVRQTFCGT</sequence>
<feature type="binding site" evidence="8">
    <location>
        <position position="89"/>
    </location>
    <ligand>
        <name>ATP</name>
        <dbReference type="ChEBI" id="CHEBI:30616"/>
    </ligand>
</feature>
<dbReference type="PANTHER" id="PTHR32057">
    <property type="entry name" value="PROTEIN ADENYLYLTRANSFERASE SELO, MITOCHONDRIAL"/>
    <property type="match status" value="1"/>
</dbReference>
<dbReference type="NCBIfam" id="NF000658">
    <property type="entry name" value="PRK00029.1"/>
    <property type="match status" value="1"/>
</dbReference>
<comment type="function">
    <text evidence="8">Nucleotidyltransferase involved in the post-translational modification of proteins. It can catalyze the addition of adenosine monophosphate (AMP) or uridine monophosphate (UMP) to a protein, resulting in modifications known as AMPylation and UMPylation.</text>
</comment>
<comment type="catalytic activity">
    <reaction evidence="8">
        <text>L-histidyl-[protein] + UTP = N(tele)-(5'-uridylyl)-L-histidyl-[protein] + diphosphate</text>
        <dbReference type="Rhea" id="RHEA:83891"/>
        <dbReference type="Rhea" id="RHEA-COMP:9745"/>
        <dbReference type="Rhea" id="RHEA-COMP:20239"/>
        <dbReference type="ChEBI" id="CHEBI:29979"/>
        <dbReference type="ChEBI" id="CHEBI:33019"/>
        <dbReference type="ChEBI" id="CHEBI:46398"/>
        <dbReference type="ChEBI" id="CHEBI:233474"/>
    </reaction>
</comment>
<dbReference type="GO" id="GO:0005524">
    <property type="term" value="F:ATP binding"/>
    <property type="evidence" value="ECO:0007669"/>
    <property type="project" value="UniProtKB-UniRule"/>
</dbReference>
<protein>
    <recommendedName>
        <fullName evidence="8">Protein nucleotidyltransferase YdiU</fullName>
        <ecNumber evidence="8">2.7.7.-</ecNumber>
    </recommendedName>
    <alternativeName>
        <fullName evidence="8">Protein adenylyltransferase YdiU</fullName>
        <ecNumber evidence="8">2.7.7.108</ecNumber>
    </alternativeName>
    <alternativeName>
        <fullName evidence="8">Protein uridylyltransferase YdiU</fullName>
        <ecNumber evidence="8">2.7.7.-</ecNumber>
    </alternativeName>
</protein>
<proteinExistence type="inferred from homology"/>
<keyword evidence="4 8" id="KW-0479">Metal-binding</keyword>
<evidence type="ECO:0000313" key="9">
    <source>
        <dbReference type="EMBL" id="EGV29925.1"/>
    </source>
</evidence>
<feature type="binding site" evidence="8">
    <location>
        <position position="86"/>
    </location>
    <ligand>
        <name>ATP</name>
        <dbReference type="ChEBI" id="CHEBI:30616"/>
    </ligand>
</feature>
<keyword evidence="5 8" id="KW-0547">Nucleotide-binding</keyword>
<dbReference type="EC" id="2.7.7.108" evidence="8"/>
<comment type="catalytic activity">
    <reaction evidence="8">
        <text>L-seryl-[protein] + ATP = 3-O-(5'-adenylyl)-L-seryl-[protein] + diphosphate</text>
        <dbReference type="Rhea" id="RHEA:58120"/>
        <dbReference type="Rhea" id="RHEA-COMP:9863"/>
        <dbReference type="Rhea" id="RHEA-COMP:15073"/>
        <dbReference type="ChEBI" id="CHEBI:29999"/>
        <dbReference type="ChEBI" id="CHEBI:30616"/>
        <dbReference type="ChEBI" id="CHEBI:33019"/>
        <dbReference type="ChEBI" id="CHEBI:142516"/>
        <dbReference type="EC" id="2.7.7.108"/>
    </reaction>
</comment>
<comment type="catalytic activity">
    <reaction evidence="8">
        <text>L-tyrosyl-[protein] + ATP = O-(5'-adenylyl)-L-tyrosyl-[protein] + diphosphate</text>
        <dbReference type="Rhea" id="RHEA:54288"/>
        <dbReference type="Rhea" id="RHEA-COMP:10136"/>
        <dbReference type="Rhea" id="RHEA-COMP:13846"/>
        <dbReference type="ChEBI" id="CHEBI:30616"/>
        <dbReference type="ChEBI" id="CHEBI:33019"/>
        <dbReference type="ChEBI" id="CHEBI:46858"/>
        <dbReference type="ChEBI" id="CHEBI:83624"/>
        <dbReference type="EC" id="2.7.7.108"/>
    </reaction>
</comment>
<dbReference type="OrthoDB" id="9776281at2"/>
<dbReference type="Pfam" id="PF02696">
    <property type="entry name" value="SelO"/>
    <property type="match status" value="1"/>
</dbReference>
<dbReference type="PATRIC" id="fig|765913.3.peg.3115"/>
<feature type="binding site" evidence="8">
    <location>
        <position position="258"/>
    </location>
    <ligand>
        <name>ATP</name>
        <dbReference type="ChEBI" id="CHEBI:30616"/>
    </ligand>
</feature>
<evidence type="ECO:0000256" key="1">
    <source>
        <dbReference type="ARBA" id="ARBA00009747"/>
    </source>
</evidence>
<name>G2E432_9GAMM</name>
<keyword evidence="3 8" id="KW-0548">Nucleotidyltransferase</keyword>
<dbReference type="HAMAP" id="MF_00692">
    <property type="entry name" value="SelO"/>
    <property type="match status" value="1"/>
</dbReference>
<evidence type="ECO:0000256" key="8">
    <source>
        <dbReference type="HAMAP-Rule" id="MF_00692"/>
    </source>
</evidence>
<feature type="binding site" evidence="8">
    <location>
        <position position="172"/>
    </location>
    <ligand>
        <name>ATP</name>
        <dbReference type="ChEBI" id="CHEBI:30616"/>
    </ligand>
</feature>
<keyword evidence="6 8" id="KW-0067">ATP-binding</keyword>
<dbReference type="RefSeq" id="WP_007041758.1">
    <property type="nucleotide sequence ID" value="NZ_AFWT01000022.1"/>
</dbReference>
<feature type="binding site" evidence="8">
    <location>
        <position position="109"/>
    </location>
    <ligand>
        <name>ATP</name>
        <dbReference type="ChEBI" id="CHEBI:30616"/>
    </ligand>
</feature>
<comment type="catalytic activity">
    <reaction evidence="8">
        <text>L-seryl-[protein] + UTP = O-(5'-uridylyl)-L-seryl-[protein] + diphosphate</text>
        <dbReference type="Rhea" id="RHEA:64604"/>
        <dbReference type="Rhea" id="RHEA-COMP:9863"/>
        <dbReference type="Rhea" id="RHEA-COMP:16635"/>
        <dbReference type="ChEBI" id="CHEBI:29999"/>
        <dbReference type="ChEBI" id="CHEBI:33019"/>
        <dbReference type="ChEBI" id="CHEBI:46398"/>
        <dbReference type="ChEBI" id="CHEBI:156051"/>
    </reaction>
</comment>
<accession>G2E432</accession>
<comment type="similarity">
    <text evidence="1 8">Belongs to the SELO family.</text>
</comment>
<dbReference type="AlphaFoldDB" id="G2E432"/>
<keyword evidence="8" id="KW-0464">Manganese</keyword>
<keyword evidence="10" id="KW-1185">Reference proteome</keyword>
<gene>
    <name evidence="8" type="primary">ydiU</name>
    <name evidence="8" type="synonym">selO</name>
    <name evidence="9" type="ORF">ThidrDRAFT_3045</name>
</gene>
<dbReference type="GO" id="GO:0070733">
    <property type="term" value="F:AMPylase activity"/>
    <property type="evidence" value="ECO:0007669"/>
    <property type="project" value="UniProtKB-EC"/>
</dbReference>
<comment type="catalytic activity">
    <reaction evidence="8">
        <text>L-threonyl-[protein] + ATP = 3-O-(5'-adenylyl)-L-threonyl-[protein] + diphosphate</text>
        <dbReference type="Rhea" id="RHEA:54292"/>
        <dbReference type="Rhea" id="RHEA-COMP:11060"/>
        <dbReference type="Rhea" id="RHEA-COMP:13847"/>
        <dbReference type="ChEBI" id="CHEBI:30013"/>
        <dbReference type="ChEBI" id="CHEBI:30616"/>
        <dbReference type="ChEBI" id="CHEBI:33019"/>
        <dbReference type="ChEBI" id="CHEBI:138113"/>
        <dbReference type="EC" id="2.7.7.108"/>
    </reaction>
</comment>
<keyword evidence="7 8" id="KW-0460">Magnesium</keyword>
<dbReference type="GO" id="GO:0030145">
    <property type="term" value="F:manganese ion binding"/>
    <property type="evidence" value="ECO:0007669"/>
    <property type="project" value="UniProtKB-UniRule"/>
</dbReference>
<comment type="caution">
    <text evidence="9">The sequence shown here is derived from an EMBL/GenBank/DDBJ whole genome shotgun (WGS) entry which is preliminary data.</text>
</comment>
<dbReference type="eggNOG" id="COG0397">
    <property type="taxonomic scope" value="Bacteria"/>
</dbReference>
<feature type="binding site" evidence="8">
    <location>
        <position position="249"/>
    </location>
    <ligand>
        <name>Mg(2+)</name>
        <dbReference type="ChEBI" id="CHEBI:18420"/>
    </ligand>
</feature>
<evidence type="ECO:0000313" key="10">
    <source>
        <dbReference type="Proteomes" id="UP000004200"/>
    </source>
</evidence>
<dbReference type="GO" id="GO:0000287">
    <property type="term" value="F:magnesium ion binding"/>
    <property type="evidence" value="ECO:0007669"/>
    <property type="project" value="UniProtKB-UniRule"/>
</dbReference>
<dbReference type="EC" id="2.7.7.-" evidence="8"/>
<evidence type="ECO:0000256" key="2">
    <source>
        <dbReference type="ARBA" id="ARBA00022679"/>
    </source>
</evidence>
<dbReference type="PANTHER" id="PTHR32057:SF14">
    <property type="entry name" value="PROTEIN ADENYLYLTRANSFERASE SELO, MITOCHONDRIAL"/>
    <property type="match status" value="1"/>
</dbReference>
<dbReference type="InterPro" id="IPR003846">
    <property type="entry name" value="SelO"/>
</dbReference>
<organism evidence="9 10">
    <name type="scientific">Thiorhodococcus drewsii AZ1</name>
    <dbReference type="NCBI Taxonomy" id="765913"/>
    <lineage>
        <taxon>Bacteria</taxon>
        <taxon>Pseudomonadati</taxon>
        <taxon>Pseudomonadota</taxon>
        <taxon>Gammaproteobacteria</taxon>
        <taxon>Chromatiales</taxon>
        <taxon>Chromatiaceae</taxon>
        <taxon>Thiorhodococcus</taxon>
    </lineage>
</organism>
<dbReference type="STRING" id="765913.ThidrDRAFT_3045"/>
<feature type="binding site" evidence="8">
    <location>
        <position position="258"/>
    </location>
    <ligand>
        <name>Mg(2+)</name>
        <dbReference type="ChEBI" id="CHEBI:18420"/>
    </ligand>
</feature>
<dbReference type="EMBL" id="AFWT01000022">
    <property type="protein sequence ID" value="EGV29925.1"/>
    <property type="molecule type" value="Genomic_DNA"/>
</dbReference>
<feature type="binding site" evidence="8">
    <location>
        <position position="121"/>
    </location>
    <ligand>
        <name>ATP</name>
        <dbReference type="ChEBI" id="CHEBI:30616"/>
    </ligand>
</feature>
<comment type="cofactor">
    <cofactor evidence="8">
        <name>Mg(2+)</name>
        <dbReference type="ChEBI" id="CHEBI:18420"/>
    </cofactor>
    <cofactor evidence="8">
        <name>Mn(2+)</name>
        <dbReference type="ChEBI" id="CHEBI:29035"/>
    </cofactor>
</comment>
<reference evidence="9 10" key="1">
    <citation type="submission" date="2011-06" db="EMBL/GenBank/DDBJ databases">
        <title>The draft genome of Thiorhodococcus drewsii AZ1.</title>
        <authorList>
            <consortium name="US DOE Joint Genome Institute (JGI-PGF)"/>
            <person name="Lucas S."/>
            <person name="Han J."/>
            <person name="Lapidus A."/>
            <person name="Cheng J.-F."/>
            <person name="Goodwin L."/>
            <person name="Pitluck S."/>
            <person name="Peters L."/>
            <person name="Land M.L."/>
            <person name="Hauser L."/>
            <person name="Vogl K."/>
            <person name="Liu Z."/>
            <person name="Imhoff J."/>
            <person name="Thiel V."/>
            <person name="Frigaard N.-U."/>
            <person name="Bryant D.A."/>
            <person name="Woyke T.J."/>
        </authorList>
    </citation>
    <scope>NUCLEOTIDE SEQUENCE [LARGE SCALE GENOMIC DNA]</scope>
    <source>
        <strain evidence="9 10">AZ1</strain>
    </source>
</reference>
<evidence type="ECO:0000256" key="3">
    <source>
        <dbReference type="ARBA" id="ARBA00022695"/>
    </source>
</evidence>
<feature type="active site" description="Proton acceptor" evidence="8">
    <location>
        <position position="248"/>
    </location>
</feature>
<feature type="binding site" evidence="8">
    <location>
        <position position="88"/>
    </location>
    <ligand>
        <name>ATP</name>
        <dbReference type="ChEBI" id="CHEBI:30616"/>
    </ligand>
</feature>
<feature type="binding site" evidence="8">
    <location>
        <position position="122"/>
    </location>
    <ligand>
        <name>ATP</name>
        <dbReference type="ChEBI" id="CHEBI:30616"/>
    </ligand>
</feature>